<dbReference type="PANTHER" id="PTHR32125">
    <property type="entry name" value="2-C-METHYL-D-ERYTHRITOL 4-PHOSPHATE CYTIDYLYLTRANSFERASE, CHLOROPLASTIC"/>
    <property type="match status" value="1"/>
</dbReference>
<evidence type="ECO:0000256" key="6">
    <source>
        <dbReference type="ARBA" id="ARBA00023229"/>
    </source>
</evidence>
<sequence length="230" mass="25547">MNAGVVIPAAGKGKRMGTAISKQFLDLCGEPVLIRTLRVFLDHPAVSRLVLAVHRDEETSVYQLLDEYGIPREKVGITPGGKERQDSVCRALQELATEWVLVHDAVRPFVTHEQISELLIQVKRVGAAVLAVPVKDTVKEVTPGMDVARTLERSRLWAVQTPQAFRRSLLVQAHEEGRRKGLAATDDAMLVEAMGIPVRVVKGDYSNLKLTTPEDMILAEAIWKMRSRPR</sequence>
<dbReference type="FunFam" id="3.90.550.10:FF:000003">
    <property type="entry name" value="2-C-methyl-D-erythritol 4-phosphate cytidylyltransferase"/>
    <property type="match status" value="1"/>
</dbReference>
<dbReference type="UniPathway" id="UPA00056">
    <property type="reaction ID" value="UER00093"/>
</dbReference>
<keyword evidence="6 7" id="KW-0414">Isoprene biosynthesis</keyword>
<dbReference type="AlphaFoldDB" id="A0A1N7MZ72"/>
<evidence type="ECO:0000256" key="2">
    <source>
        <dbReference type="ARBA" id="ARBA00004787"/>
    </source>
</evidence>
<comment type="function">
    <text evidence="7">Catalyzes the formation of 4-diphosphocytidyl-2-C-methyl-D-erythritol from CTP and 2-C-methyl-D-erythritol 4-phosphate (MEP).</text>
</comment>
<dbReference type="Gene3D" id="3.90.550.10">
    <property type="entry name" value="Spore Coat Polysaccharide Biosynthesis Protein SpsA, Chain A"/>
    <property type="match status" value="1"/>
</dbReference>
<evidence type="ECO:0000256" key="5">
    <source>
        <dbReference type="ARBA" id="ARBA00022695"/>
    </source>
</evidence>
<dbReference type="GO" id="GO:0050518">
    <property type="term" value="F:2-C-methyl-D-erythritol 4-phosphate cytidylyltransferase activity"/>
    <property type="evidence" value="ECO:0007669"/>
    <property type="project" value="UniProtKB-UniRule"/>
</dbReference>
<comment type="catalytic activity">
    <reaction evidence="1 7">
        <text>2-C-methyl-D-erythritol 4-phosphate + CTP + H(+) = 4-CDP-2-C-methyl-D-erythritol + diphosphate</text>
        <dbReference type="Rhea" id="RHEA:13429"/>
        <dbReference type="ChEBI" id="CHEBI:15378"/>
        <dbReference type="ChEBI" id="CHEBI:33019"/>
        <dbReference type="ChEBI" id="CHEBI:37563"/>
        <dbReference type="ChEBI" id="CHEBI:57823"/>
        <dbReference type="ChEBI" id="CHEBI:58262"/>
        <dbReference type="EC" id="2.7.7.60"/>
    </reaction>
</comment>
<proteinExistence type="inferred from homology"/>
<dbReference type="OrthoDB" id="9806837at2"/>
<dbReference type="EMBL" id="FTOD01000007">
    <property type="protein sequence ID" value="SIS91179.1"/>
    <property type="molecule type" value="Genomic_DNA"/>
</dbReference>
<dbReference type="SUPFAM" id="SSF53448">
    <property type="entry name" value="Nucleotide-diphospho-sugar transferases"/>
    <property type="match status" value="1"/>
</dbReference>
<evidence type="ECO:0000256" key="3">
    <source>
        <dbReference type="ARBA" id="ARBA00009789"/>
    </source>
</evidence>
<evidence type="ECO:0000256" key="7">
    <source>
        <dbReference type="HAMAP-Rule" id="MF_00108"/>
    </source>
</evidence>
<protein>
    <recommendedName>
        <fullName evidence="7">2-C-methyl-D-erythritol 4-phosphate cytidylyltransferase</fullName>
        <ecNumber evidence="7">2.7.7.60</ecNumber>
    </recommendedName>
    <alternativeName>
        <fullName evidence="7">4-diphosphocytidyl-2C-methyl-D-erythritol synthase</fullName>
    </alternativeName>
    <alternativeName>
        <fullName evidence="7">MEP cytidylyltransferase</fullName>
        <shortName evidence="7">MCT</shortName>
    </alternativeName>
</protein>
<dbReference type="Proteomes" id="UP000186795">
    <property type="component" value="Unassembled WGS sequence"/>
</dbReference>
<feature type="site" description="Positions MEP for the nucleophilic attack" evidence="7">
    <location>
        <position position="209"/>
    </location>
</feature>
<keyword evidence="4 7" id="KW-0808">Transferase</keyword>
<keyword evidence="9" id="KW-1185">Reference proteome</keyword>
<dbReference type="InterPro" id="IPR050088">
    <property type="entry name" value="IspD/TarI_cytidylyltransf_bact"/>
</dbReference>
<evidence type="ECO:0000313" key="8">
    <source>
        <dbReference type="EMBL" id="SIS91179.1"/>
    </source>
</evidence>
<comment type="similarity">
    <text evidence="3 7">Belongs to the IspD/TarI cytidylyltransferase family. IspD subfamily.</text>
</comment>
<dbReference type="Pfam" id="PF01128">
    <property type="entry name" value="IspD"/>
    <property type="match status" value="1"/>
</dbReference>
<dbReference type="NCBIfam" id="TIGR00453">
    <property type="entry name" value="ispD"/>
    <property type="match status" value="1"/>
</dbReference>
<dbReference type="InterPro" id="IPR018294">
    <property type="entry name" value="ISPD_synthase_CS"/>
</dbReference>
<name>A0A1N7MZ72_9BACL</name>
<dbReference type="CDD" id="cd02516">
    <property type="entry name" value="CDP-ME_synthetase"/>
    <property type="match status" value="1"/>
</dbReference>
<dbReference type="HAMAP" id="MF_00108">
    <property type="entry name" value="IspD"/>
    <property type="match status" value="1"/>
</dbReference>
<comment type="pathway">
    <text evidence="2 7">Isoprenoid biosynthesis; isopentenyl diphosphate biosynthesis via DXP pathway; isopentenyl diphosphate from 1-deoxy-D-xylulose 5-phosphate: step 2/6.</text>
</comment>
<evidence type="ECO:0000256" key="4">
    <source>
        <dbReference type="ARBA" id="ARBA00022679"/>
    </source>
</evidence>
<dbReference type="PANTHER" id="PTHR32125:SF4">
    <property type="entry name" value="2-C-METHYL-D-ERYTHRITOL 4-PHOSPHATE CYTIDYLYLTRANSFERASE, CHLOROPLASTIC"/>
    <property type="match status" value="1"/>
</dbReference>
<feature type="site" description="Transition state stabilizer" evidence="7">
    <location>
        <position position="22"/>
    </location>
</feature>
<feature type="site" description="Positions MEP for the nucleophilic attack" evidence="7">
    <location>
        <position position="153"/>
    </location>
</feature>
<dbReference type="RefSeq" id="WP_040387580.1">
    <property type="nucleotide sequence ID" value="NZ_CP048103.1"/>
</dbReference>
<dbReference type="InterPro" id="IPR029044">
    <property type="entry name" value="Nucleotide-diphossugar_trans"/>
</dbReference>
<feature type="site" description="Transition state stabilizer" evidence="7">
    <location>
        <position position="15"/>
    </location>
</feature>
<keyword evidence="5 7" id="KW-0548">Nucleotidyltransferase</keyword>
<reference evidence="9" key="1">
    <citation type="submission" date="2017-01" db="EMBL/GenBank/DDBJ databases">
        <authorList>
            <person name="Varghese N."/>
            <person name="Submissions S."/>
        </authorList>
    </citation>
    <scope>NUCLEOTIDE SEQUENCE [LARGE SCALE GENOMIC DNA]</scope>
    <source>
        <strain evidence="9">DSM 45196</strain>
    </source>
</reference>
<dbReference type="InterPro" id="IPR001228">
    <property type="entry name" value="IspD"/>
</dbReference>
<dbReference type="InterPro" id="IPR034683">
    <property type="entry name" value="IspD/TarI"/>
</dbReference>
<dbReference type="PROSITE" id="PS01295">
    <property type="entry name" value="ISPD"/>
    <property type="match status" value="1"/>
</dbReference>
<dbReference type="GO" id="GO:0019288">
    <property type="term" value="P:isopentenyl diphosphate biosynthetic process, methylerythritol 4-phosphate pathway"/>
    <property type="evidence" value="ECO:0007669"/>
    <property type="project" value="UniProtKB-UniRule"/>
</dbReference>
<evidence type="ECO:0000313" key="9">
    <source>
        <dbReference type="Proteomes" id="UP000186795"/>
    </source>
</evidence>
<dbReference type="EC" id="2.7.7.60" evidence="7"/>
<evidence type="ECO:0000256" key="1">
    <source>
        <dbReference type="ARBA" id="ARBA00001282"/>
    </source>
</evidence>
<gene>
    <name evidence="7" type="primary">ispD</name>
    <name evidence="8" type="ORF">SAMN05421790_107135</name>
</gene>
<organism evidence="8 9">
    <name type="scientific">Kroppenstedtia eburnea</name>
    <dbReference type="NCBI Taxonomy" id="714067"/>
    <lineage>
        <taxon>Bacteria</taxon>
        <taxon>Bacillati</taxon>
        <taxon>Bacillota</taxon>
        <taxon>Bacilli</taxon>
        <taxon>Bacillales</taxon>
        <taxon>Thermoactinomycetaceae</taxon>
        <taxon>Kroppenstedtia</taxon>
    </lineage>
</organism>
<accession>A0A1N7MZ72</accession>